<organism evidence="5 6">
    <name type="scientific">Mytilus edulis</name>
    <name type="common">Blue mussel</name>
    <dbReference type="NCBI Taxonomy" id="6550"/>
    <lineage>
        <taxon>Eukaryota</taxon>
        <taxon>Metazoa</taxon>
        <taxon>Spiralia</taxon>
        <taxon>Lophotrochozoa</taxon>
        <taxon>Mollusca</taxon>
        <taxon>Bivalvia</taxon>
        <taxon>Autobranchia</taxon>
        <taxon>Pteriomorphia</taxon>
        <taxon>Mytilida</taxon>
        <taxon>Mytiloidea</taxon>
        <taxon>Mytilidae</taxon>
        <taxon>Mytilinae</taxon>
        <taxon>Mytilus</taxon>
    </lineage>
</organism>
<evidence type="ECO:0000256" key="1">
    <source>
        <dbReference type="ARBA" id="ARBA00022741"/>
    </source>
</evidence>
<comment type="caution">
    <text evidence="5">The sequence shown here is derived from an EMBL/GenBank/DDBJ whole genome shotgun (WGS) entry which is preliminary data.</text>
</comment>
<feature type="region of interest" description="Disordered" evidence="3">
    <location>
        <begin position="28"/>
        <end position="58"/>
    </location>
</feature>
<dbReference type="InterPro" id="IPR011009">
    <property type="entry name" value="Kinase-like_dom_sf"/>
</dbReference>
<evidence type="ECO:0000256" key="2">
    <source>
        <dbReference type="ARBA" id="ARBA00022840"/>
    </source>
</evidence>
<protein>
    <recommendedName>
        <fullName evidence="4">Tyrosine-protein kinase catalytic domain-containing protein</fullName>
    </recommendedName>
</protein>
<keyword evidence="2" id="KW-0067">ATP-binding</keyword>
<dbReference type="SMART" id="SM00219">
    <property type="entry name" value="TyrKc"/>
    <property type="match status" value="1"/>
</dbReference>
<dbReference type="GO" id="GO:0005524">
    <property type="term" value="F:ATP binding"/>
    <property type="evidence" value="ECO:0007669"/>
    <property type="project" value="UniProtKB-KW"/>
</dbReference>
<dbReference type="Pfam" id="PF07714">
    <property type="entry name" value="PK_Tyr_Ser-Thr"/>
    <property type="match status" value="1"/>
</dbReference>
<dbReference type="Gene3D" id="1.10.510.10">
    <property type="entry name" value="Transferase(Phosphotransferase) domain 1"/>
    <property type="match status" value="1"/>
</dbReference>
<dbReference type="Proteomes" id="UP000683360">
    <property type="component" value="Unassembled WGS sequence"/>
</dbReference>
<evidence type="ECO:0000256" key="3">
    <source>
        <dbReference type="SAM" id="MobiDB-lite"/>
    </source>
</evidence>
<accession>A0A8S3RJB7</accession>
<evidence type="ECO:0000259" key="4">
    <source>
        <dbReference type="SMART" id="SM00219"/>
    </source>
</evidence>
<dbReference type="InterPro" id="IPR020635">
    <property type="entry name" value="Tyr_kinase_cat_dom"/>
</dbReference>
<evidence type="ECO:0000313" key="6">
    <source>
        <dbReference type="Proteomes" id="UP000683360"/>
    </source>
</evidence>
<keyword evidence="1" id="KW-0547">Nucleotide-binding</keyword>
<feature type="compositionally biased region" description="Polar residues" evidence="3">
    <location>
        <begin position="95"/>
        <end position="118"/>
    </location>
</feature>
<dbReference type="SUPFAM" id="SSF56112">
    <property type="entry name" value="Protein kinase-like (PK-like)"/>
    <property type="match status" value="2"/>
</dbReference>
<dbReference type="AlphaFoldDB" id="A0A8S3RJB7"/>
<name>A0A8S3RJB7_MYTED</name>
<dbReference type="EMBL" id="CAJPWZ010001018">
    <property type="protein sequence ID" value="CAG2205208.1"/>
    <property type="molecule type" value="Genomic_DNA"/>
</dbReference>
<dbReference type="InterPro" id="IPR001245">
    <property type="entry name" value="Ser-Thr/Tyr_kinase_cat_dom"/>
</dbReference>
<feature type="region of interest" description="Disordered" evidence="3">
    <location>
        <begin position="73"/>
        <end position="122"/>
    </location>
</feature>
<feature type="compositionally biased region" description="Low complexity" evidence="3">
    <location>
        <begin position="80"/>
        <end position="94"/>
    </location>
</feature>
<keyword evidence="6" id="KW-1185">Reference proteome</keyword>
<evidence type="ECO:0000313" key="5">
    <source>
        <dbReference type="EMBL" id="CAG2205208.1"/>
    </source>
</evidence>
<gene>
    <name evidence="5" type="ORF">MEDL_19629</name>
</gene>
<sequence length="979" mass="112720">MAAKYEDDEMPYAEVGSPTRHHYINIPARQERNSVAPPLPPRRRQTALPKSPEDTRYNNTTSILRDRHDARGHLADSQPNLHSNNLSLNRSLGSTASLNDTSTFPRRGFQSNGGSPETDSNRIYYSINSSSGGLNRVPSEYQLFSDLPISRGFQNTTSNHFVSTKRLEPDENSSGIFVKDSLHFSSENWQQTIDELIALYIELEMEDPRKQDLKRHIITRVLPRLRRTDIAGIAKLLHIGSKNITEIVVPVLIEETIEVDLRYVNVVALYQAFDSVVEVFTGSSLDLLLVLFNLATIIRMKYNENQKRQRKNICKKCLDRCKSLGSSKLCNVLNVVKSFTEQFKASTKWELPRSNTEDGQSFPTKFIDQYSYLFGLLNKIFLSVKTTDNTYVDALKRTTTHLVEKKHKPQSDIGTIQEITLRLITTACFLLLKNADDNHLIPTLWSAPESILEDKYNVKSDAWMVVFHNLQPKQWQCIPKCIFELITALLQRNPDDRCDLSEIHNKLKETIDIYSSQGSKRRHPSFRHEEDTLYPSIDPKQDVPMRGIPQLFLQMKKQTISRSDHLYNAYTNLKIEERRSQITQIQIQISELTAPDRPRVDIENDHIHVREPVTTALIDRIRSHLESDTFINVLKMKSCPTWTKTDGPSDTYLLDYSMDCRTSVMDIANSRHFGDPFIDIVKKKNIELVLKMVKFVIEMNRCSWILGSVRCADMYLSNENDQVVMARLGRMLWFDRSGLEDDYVIASQDCTDNMRWCPIEVLQFKQYSFASDVYSLAMTIYEFFMTLSVNQKDPMAGELESAPFSNVALEDLRDNLFRDGKPDQPEACPEWLYKHMCRCWSKDKDKRPTCGEFYTIIEKHLRSEENVSEQDQYDKITEQTDNNDQYDDILENGATNNLSVSEMEGDYESIPFDCVNSDSDSEDNEILIRKQQQRKTKGILLDTNADANSTDSMEYGFVTNTENELESPRANSVVFSLDI</sequence>
<feature type="region of interest" description="Disordered" evidence="3">
    <location>
        <begin position="518"/>
        <end position="539"/>
    </location>
</feature>
<dbReference type="OrthoDB" id="6162313at2759"/>
<feature type="domain" description="Tyrosine-protein kinase catalytic" evidence="4">
    <location>
        <begin position="662"/>
        <end position="857"/>
    </location>
</feature>
<dbReference type="GO" id="GO:0004713">
    <property type="term" value="F:protein tyrosine kinase activity"/>
    <property type="evidence" value="ECO:0007669"/>
    <property type="project" value="InterPro"/>
</dbReference>
<reference evidence="5" key="1">
    <citation type="submission" date="2021-03" db="EMBL/GenBank/DDBJ databases">
        <authorList>
            <person name="Bekaert M."/>
        </authorList>
    </citation>
    <scope>NUCLEOTIDE SEQUENCE</scope>
</reference>
<dbReference type="PANTHER" id="PTHR24418">
    <property type="entry name" value="TYROSINE-PROTEIN KINASE"/>
    <property type="match status" value="1"/>
</dbReference>
<dbReference type="InterPro" id="IPR050198">
    <property type="entry name" value="Non-receptor_tyrosine_kinases"/>
</dbReference>
<proteinExistence type="predicted"/>